<evidence type="ECO:0000313" key="2">
    <source>
        <dbReference type="Proteomes" id="UP000784294"/>
    </source>
</evidence>
<dbReference type="InterPro" id="IPR036322">
    <property type="entry name" value="WD40_repeat_dom_sf"/>
</dbReference>
<gene>
    <name evidence="1" type="ORF">PXEA_LOCUS14158</name>
</gene>
<dbReference type="OrthoDB" id="239865at2759"/>
<protein>
    <submittedName>
        <fullName evidence="1">Uncharacterized protein</fullName>
    </submittedName>
</protein>
<reference evidence="1" key="1">
    <citation type="submission" date="2018-11" db="EMBL/GenBank/DDBJ databases">
        <authorList>
            <consortium name="Pathogen Informatics"/>
        </authorList>
    </citation>
    <scope>NUCLEOTIDE SEQUENCE</scope>
</reference>
<keyword evidence="2" id="KW-1185">Reference proteome</keyword>
<dbReference type="PANTHER" id="PTHR13211:SF0">
    <property type="entry name" value="TELOMERASE CAJAL BODY PROTEIN 1"/>
    <property type="match status" value="1"/>
</dbReference>
<dbReference type="InterPro" id="IPR015943">
    <property type="entry name" value="WD40/YVTN_repeat-like_dom_sf"/>
</dbReference>
<proteinExistence type="predicted"/>
<dbReference type="Proteomes" id="UP000784294">
    <property type="component" value="Unassembled WGS sequence"/>
</dbReference>
<dbReference type="InterPro" id="IPR051150">
    <property type="entry name" value="SWT21/TCAB1_mRNA_Telomere"/>
</dbReference>
<name>A0A448WUP4_9PLAT</name>
<comment type="caution">
    <text evidence="1">The sequence shown here is derived from an EMBL/GenBank/DDBJ whole genome shotgun (WGS) entry which is preliminary data.</text>
</comment>
<sequence>MPLAHIVGPRPGITQLAFNHSPCLPSLPAVKGAEASTSRAVDPSLHQFSSLLLAAGARADPRILVWDMRRLDEPLVVIYRRVENHQRFQFSFDATGRYLLTCNQSGAISVFDMATCSGNLEEPVSSPIPVSVWRAHIDCVHGLSLNPWLPLLATSSGQRRSTRHSQLLLNARGDQVSDQPCKSQNLLLKTTSIITKNGRIKNYRSVGDDKRKEP</sequence>
<accession>A0A448WUP4</accession>
<dbReference type="SUPFAM" id="SSF50978">
    <property type="entry name" value="WD40 repeat-like"/>
    <property type="match status" value="1"/>
</dbReference>
<dbReference type="Gene3D" id="2.130.10.10">
    <property type="entry name" value="YVTN repeat-like/Quinoprotein amine dehydrogenase"/>
    <property type="match status" value="1"/>
</dbReference>
<dbReference type="AlphaFoldDB" id="A0A448WUP4"/>
<evidence type="ECO:0000313" key="1">
    <source>
        <dbReference type="EMBL" id="VEL20718.1"/>
    </source>
</evidence>
<dbReference type="EMBL" id="CAAALY010047714">
    <property type="protein sequence ID" value="VEL20718.1"/>
    <property type="molecule type" value="Genomic_DNA"/>
</dbReference>
<dbReference type="PANTHER" id="PTHR13211">
    <property type="entry name" value="TELOMERASE CAJAL BODY PROTEIN 1"/>
    <property type="match status" value="1"/>
</dbReference>
<organism evidence="1 2">
    <name type="scientific">Protopolystoma xenopodis</name>
    <dbReference type="NCBI Taxonomy" id="117903"/>
    <lineage>
        <taxon>Eukaryota</taxon>
        <taxon>Metazoa</taxon>
        <taxon>Spiralia</taxon>
        <taxon>Lophotrochozoa</taxon>
        <taxon>Platyhelminthes</taxon>
        <taxon>Monogenea</taxon>
        <taxon>Polyopisthocotylea</taxon>
        <taxon>Polystomatidea</taxon>
        <taxon>Polystomatidae</taxon>
        <taxon>Protopolystoma</taxon>
    </lineage>
</organism>